<sequence>MLSLTADDVTAAVGSAPDIPRRTMLLTNAIPTHPQDVFSFTPITVVDGDGL</sequence>
<accession>A0AAV3U4Y3</accession>
<dbReference type="AlphaFoldDB" id="A0AAV3U4Y3"/>
<dbReference type="Proteomes" id="UP001409585">
    <property type="component" value="Unassembled WGS sequence"/>
</dbReference>
<name>A0AAV3U4Y3_9ALTE</name>
<keyword evidence="2" id="KW-1185">Reference proteome</keyword>
<gene>
    <name evidence="1" type="ORF">GCM10025791_30220</name>
</gene>
<evidence type="ECO:0000313" key="2">
    <source>
        <dbReference type="Proteomes" id="UP001409585"/>
    </source>
</evidence>
<dbReference type="EMBL" id="BAABLX010000027">
    <property type="protein sequence ID" value="GAA4948233.1"/>
    <property type="molecule type" value="Genomic_DNA"/>
</dbReference>
<comment type="caution">
    <text evidence="1">The sequence shown here is derived from an EMBL/GenBank/DDBJ whole genome shotgun (WGS) entry which is preliminary data.</text>
</comment>
<proteinExistence type="predicted"/>
<organism evidence="1 2">
    <name type="scientific">Halioxenophilus aromaticivorans</name>
    <dbReference type="NCBI Taxonomy" id="1306992"/>
    <lineage>
        <taxon>Bacteria</taxon>
        <taxon>Pseudomonadati</taxon>
        <taxon>Pseudomonadota</taxon>
        <taxon>Gammaproteobacteria</taxon>
        <taxon>Alteromonadales</taxon>
        <taxon>Alteromonadaceae</taxon>
        <taxon>Halioxenophilus</taxon>
    </lineage>
</organism>
<evidence type="ECO:0000313" key="1">
    <source>
        <dbReference type="EMBL" id="GAA4948233.1"/>
    </source>
</evidence>
<reference evidence="2" key="1">
    <citation type="journal article" date="2019" name="Int. J. Syst. Evol. Microbiol.">
        <title>The Global Catalogue of Microorganisms (GCM) 10K type strain sequencing project: providing services to taxonomists for standard genome sequencing and annotation.</title>
        <authorList>
            <consortium name="The Broad Institute Genomics Platform"/>
            <consortium name="The Broad Institute Genome Sequencing Center for Infectious Disease"/>
            <person name="Wu L."/>
            <person name="Ma J."/>
        </authorList>
    </citation>
    <scope>NUCLEOTIDE SEQUENCE [LARGE SCALE GENOMIC DNA]</scope>
    <source>
        <strain evidence="2">JCM 19134</strain>
    </source>
</reference>
<protein>
    <submittedName>
        <fullName evidence="1">Uncharacterized protein</fullName>
    </submittedName>
</protein>